<feature type="transmembrane region" description="Helical" evidence="9">
    <location>
        <begin position="126"/>
        <end position="146"/>
    </location>
</feature>
<dbReference type="InterPro" id="IPR001851">
    <property type="entry name" value="ABC_transp_permease"/>
</dbReference>
<sequence>MRTASLTPSFLKKSNKSNSVLGVYALLVAFLIVYAIASPQSFTGTHLMDVALQAAPLGVVAIGQTIVLLLAGIDLSVGSVITLTNVILAGVMVGQNGRMGIAVIFALVVAIAIGIINGVAVTKLKIPPFLATLAMGSIVEGIYYVYTKGSPIGNIASGFRWMSNGWFVNILPWAVVIWILIWIIAAFLLYRTSFGRRLYATGGNDRTAWLSGIPTNYIIIGGYVLSSVLASLSGFLISAYIGVASIGVGDPYTLNSVAAAVIGGAAFTGGRGGLSGTFAGVLIMEFLQSLLTALNVSSAGQLISQGIVIVVMVAINQWRSKA</sequence>
<keyword evidence="3" id="KW-1003">Cell membrane</keyword>
<feature type="transmembrane region" description="Helical" evidence="9">
    <location>
        <begin position="57"/>
        <end position="88"/>
    </location>
</feature>
<feature type="transmembrane region" description="Helical" evidence="9">
    <location>
        <begin position="290"/>
        <end position="315"/>
    </location>
</feature>
<dbReference type="CDD" id="cd06579">
    <property type="entry name" value="TM_PBP1_transp_AraH_like"/>
    <property type="match status" value="1"/>
</dbReference>
<dbReference type="Pfam" id="PF02653">
    <property type="entry name" value="BPD_transp_2"/>
    <property type="match status" value="1"/>
</dbReference>
<proteinExistence type="predicted"/>
<evidence type="ECO:0000256" key="9">
    <source>
        <dbReference type="SAM" id="Phobius"/>
    </source>
</evidence>
<dbReference type="PANTHER" id="PTHR32196:SF71">
    <property type="entry name" value="AUTOINDUCER 2 IMPORT SYSTEM PERMEASE PROTEIN LSRD"/>
    <property type="match status" value="1"/>
</dbReference>
<evidence type="ECO:0000256" key="4">
    <source>
        <dbReference type="ARBA" id="ARBA00022519"/>
    </source>
</evidence>
<geneLocation type="plasmid" evidence="11 12">
    <name>unnamed1</name>
</geneLocation>
<dbReference type="RefSeq" id="WP_268043698.1">
    <property type="nucleotide sequence ID" value="NZ_CP104064.1"/>
</dbReference>
<keyword evidence="11" id="KW-0614">Plasmid</keyword>
<gene>
    <name evidence="10" type="ORF">NZD86_19385</name>
    <name evidence="11" type="ORF">NZD86_23680</name>
</gene>
<evidence type="ECO:0000256" key="1">
    <source>
        <dbReference type="ARBA" id="ARBA00004651"/>
    </source>
</evidence>
<keyword evidence="2" id="KW-0813">Transport</keyword>
<dbReference type="PANTHER" id="PTHR32196">
    <property type="entry name" value="ABC TRANSPORTER PERMEASE PROTEIN YPHD-RELATED-RELATED"/>
    <property type="match status" value="1"/>
</dbReference>
<feature type="transmembrane region" description="Helical" evidence="9">
    <location>
        <begin position="252"/>
        <end position="270"/>
    </location>
</feature>
<feature type="transmembrane region" description="Helical" evidence="9">
    <location>
        <begin position="100"/>
        <end position="120"/>
    </location>
</feature>
<keyword evidence="6 9" id="KW-1133">Transmembrane helix</keyword>
<feature type="transmembrane region" description="Helical" evidence="9">
    <location>
        <begin position="217"/>
        <end position="240"/>
    </location>
</feature>
<evidence type="ECO:0000256" key="5">
    <source>
        <dbReference type="ARBA" id="ARBA00022692"/>
    </source>
</evidence>
<evidence type="ECO:0000256" key="2">
    <source>
        <dbReference type="ARBA" id="ARBA00022448"/>
    </source>
</evidence>
<evidence type="ECO:0000313" key="10">
    <source>
        <dbReference type="EMBL" id="WAH36366.1"/>
    </source>
</evidence>
<dbReference type="EMBL" id="CP104064">
    <property type="protein sequence ID" value="WAH36366.1"/>
    <property type="molecule type" value="Genomic_DNA"/>
</dbReference>
<keyword evidence="4" id="KW-0997">Cell inner membrane</keyword>
<comment type="subcellular location">
    <subcellularLocation>
        <location evidence="1">Cell membrane</location>
        <topology evidence="1">Multi-pass membrane protein</topology>
    </subcellularLocation>
</comment>
<reference evidence="11" key="1">
    <citation type="submission" date="2022-08" db="EMBL/GenBank/DDBJ databases">
        <title>Alicyclobacillus dauci DSM2870, complete genome.</title>
        <authorList>
            <person name="Wang Q."/>
            <person name="Cai R."/>
            <person name="Wang Z."/>
        </authorList>
    </citation>
    <scope>NUCLEOTIDE SEQUENCE</scope>
    <source>
        <strain evidence="11">DSM 28700</strain>
        <plasmid evidence="11">unnamed1</plasmid>
    </source>
</reference>
<dbReference type="EMBL" id="CP104065">
    <property type="protein sequence ID" value="WAH39368.1"/>
    <property type="molecule type" value="Genomic_DNA"/>
</dbReference>
<feature type="transmembrane region" description="Helical" evidence="9">
    <location>
        <begin position="166"/>
        <end position="190"/>
    </location>
</feature>
<evidence type="ECO:0000256" key="7">
    <source>
        <dbReference type="ARBA" id="ARBA00023136"/>
    </source>
</evidence>
<feature type="transmembrane region" description="Helical" evidence="9">
    <location>
        <begin position="20"/>
        <end position="37"/>
    </location>
</feature>
<evidence type="ECO:0000256" key="6">
    <source>
        <dbReference type="ARBA" id="ARBA00022989"/>
    </source>
</evidence>
<dbReference type="Proteomes" id="UP001164803">
    <property type="component" value="Plasmid unnamed1"/>
</dbReference>
<accession>A0ABY6Z8Y7</accession>
<name>A0ABY6Z8Y7_9BACL</name>
<dbReference type="Proteomes" id="UP001164803">
    <property type="component" value="Chromosome"/>
</dbReference>
<evidence type="ECO:0000256" key="8">
    <source>
        <dbReference type="ARBA" id="ARBA00039381"/>
    </source>
</evidence>
<keyword evidence="12" id="KW-1185">Reference proteome</keyword>
<organism evidence="11 12">
    <name type="scientific">Alicyclobacillus dauci</name>
    <dbReference type="NCBI Taxonomy" id="1475485"/>
    <lineage>
        <taxon>Bacteria</taxon>
        <taxon>Bacillati</taxon>
        <taxon>Bacillota</taxon>
        <taxon>Bacilli</taxon>
        <taxon>Bacillales</taxon>
        <taxon>Alicyclobacillaceae</taxon>
        <taxon>Alicyclobacillus</taxon>
    </lineage>
</organism>
<evidence type="ECO:0000313" key="11">
    <source>
        <dbReference type="EMBL" id="WAH39368.1"/>
    </source>
</evidence>
<keyword evidence="5 9" id="KW-0812">Transmembrane</keyword>
<protein>
    <recommendedName>
        <fullName evidence="8">Autoinducer 2 import system permease protein LsrD</fullName>
    </recommendedName>
</protein>
<evidence type="ECO:0000256" key="3">
    <source>
        <dbReference type="ARBA" id="ARBA00022475"/>
    </source>
</evidence>
<evidence type="ECO:0000313" key="12">
    <source>
        <dbReference type="Proteomes" id="UP001164803"/>
    </source>
</evidence>
<keyword evidence="7 9" id="KW-0472">Membrane</keyword>